<proteinExistence type="predicted"/>
<organism evidence="1 2">
    <name type="scientific">Trametes pubescens</name>
    <name type="common">White-rot fungus</name>
    <dbReference type="NCBI Taxonomy" id="154538"/>
    <lineage>
        <taxon>Eukaryota</taxon>
        <taxon>Fungi</taxon>
        <taxon>Dikarya</taxon>
        <taxon>Basidiomycota</taxon>
        <taxon>Agaricomycotina</taxon>
        <taxon>Agaricomycetes</taxon>
        <taxon>Polyporales</taxon>
        <taxon>Polyporaceae</taxon>
        <taxon>Trametes</taxon>
    </lineage>
</organism>
<evidence type="ECO:0008006" key="3">
    <source>
        <dbReference type="Google" id="ProtNLM"/>
    </source>
</evidence>
<accession>A0A1M2V3N3</accession>
<comment type="caution">
    <text evidence="1">The sequence shown here is derived from an EMBL/GenBank/DDBJ whole genome shotgun (WGS) entry which is preliminary data.</text>
</comment>
<reference evidence="1 2" key="1">
    <citation type="submission" date="2016-10" db="EMBL/GenBank/DDBJ databases">
        <title>Genome sequence of the basidiomycete white-rot fungus Trametes pubescens.</title>
        <authorList>
            <person name="Makela M.R."/>
            <person name="Granchi Z."/>
            <person name="Peng M."/>
            <person name="De Vries R.P."/>
            <person name="Grigoriev I."/>
            <person name="Riley R."/>
            <person name="Hilden K."/>
        </authorList>
    </citation>
    <scope>NUCLEOTIDE SEQUENCE [LARGE SCALE GENOMIC DNA]</scope>
    <source>
        <strain evidence="1 2">FBCC735</strain>
    </source>
</reference>
<protein>
    <recommendedName>
        <fullName evidence="3">F-box domain-containing protein</fullName>
    </recommendedName>
</protein>
<evidence type="ECO:0000313" key="1">
    <source>
        <dbReference type="EMBL" id="OJT02106.1"/>
    </source>
</evidence>
<dbReference type="Proteomes" id="UP000184267">
    <property type="component" value="Unassembled WGS sequence"/>
</dbReference>
<dbReference type="OrthoDB" id="3270220at2759"/>
<dbReference type="InterPro" id="IPR032675">
    <property type="entry name" value="LRR_dom_sf"/>
</dbReference>
<dbReference type="SUPFAM" id="SSF52047">
    <property type="entry name" value="RNI-like"/>
    <property type="match status" value="1"/>
</dbReference>
<dbReference type="EMBL" id="MNAD01001701">
    <property type="protein sequence ID" value="OJT02106.1"/>
    <property type="molecule type" value="Genomic_DNA"/>
</dbReference>
<sequence>MAKVDWPTLGSFTLRGSFPNDADRLVTESLPSMFRRMPALEHLDITAALFHYTTTRCCVLSSNLALLNVGLNSLQSLTIAYPDPNDNIFSIPLPRLTRLELRDWPRHYDIVAHEYYSRAWRSPILSATEALSVLRRQVQAPQLTVLELVYFADEADDDLIAFIAHALSKLQHLQLHRYRRSSEEAVDH</sequence>
<dbReference type="Gene3D" id="3.80.10.10">
    <property type="entry name" value="Ribonuclease Inhibitor"/>
    <property type="match status" value="1"/>
</dbReference>
<dbReference type="AlphaFoldDB" id="A0A1M2V3N3"/>
<keyword evidence="2" id="KW-1185">Reference proteome</keyword>
<name>A0A1M2V3N3_TRAPU</name>
<gene>
    <name evidence="1" type="ORF">TRAPUB_7439</name>
</gene>
<evidence type="ECO:0000313" key="2">
    <source>
        <dbReference type="Proteomes" id="UP000184267"/>
    </source>
</evidence>